<feature type="region of interest" description="Disordered" evidence="1">
    <location>
        <begin position="16"/>
        <end position="59"/>
    </location>
</feature>
<keyword evidence="3" id="KW-1185">Reference proteome</keyword>
<reference evidence="2" key="2">
    <citation type="submission" date="2025-09" db="UniProtKB">
        <authorList>
            <consortium name="Ensembl"/>
        </authorList>
    </citation>
    <scope>IDENTIFICATION</scope>
</reference>
<dbReference type="AlphaFoldDB" id="A0A8C4WAR1"/>
<evidence type="ECO:0000313" key="3">
    <source>
        <dbReference type="Proteomes" id="UP000694390"/>
    </source>
</evidence>
<evidence type="ECO:0000313" key="2">
    <source>
        <dbReference type="Ensembl" id="ENSGEVP00005014751.1"/>
    </source>
</evidence>
<sequence>ETCRMIEFPGARKPWVVVNPHLGRQTPNPAPSNEGPNPFHDPPSPHAAKPAPHRSKRLCPRPVPQVPKPPCSQGVAQPQPFRTWSTGARLPCGPSCQHQHQTKSSLPSLAFLTLHLTDKYNDLFHYAIAMCLYTCHGYNGPHSKMEGQKGCQWKGHNCKIAQHSSRLKTSISGSLSPSA</sequence>
<evidence type="ECO:0000256" key="1">
    <source>
        <dbReference type="SAM" id="MobiDB-lite"/>
    </source>
</evidence>
<dbReference type="Ensembl" id="ENSGEVT00005015467.1">
    <property type="protein sequence ID" value="ENSGEVP00005014751.1"/>
    <property type="gene ID" value="ENSGEVG00005010460.1"/>
</dbReference>
<name>A0A8C4WAR1_9SAUR</name>
<accession>A0A8C4WAR1</accession>
<protein>
    <submittedName>
        <fullName evidence="2">Uncharacterized protein</fullName>
    </submittedName>
</protein>
<dbReference type="Proteomes" id="UP000694390">
    <property type="component" value="Unassembled WGS sequence"/>
</dbReference>
<organism evidence="2 3">
    <name type="scientific">Gopherus evgoodei</name>
    <name type="common">Goodes thornscrub tortoise</name>
    <dbReference type="NCBI Taxonomy" id="1825980"/>
    <lineage>
        <taxon>Eukaryota</taxon>
        <taxon>Metazoa</taxon>
        <taxon>Chordata</taxon>
        <taxon>Craniata</taxon>
        <taxon>Vertebrata</taxon>
        <taxon>Euteleostomi</taxon>
        <taxon>Archelosauria</taxon>
        <taxon>Testudinata</taxon>
        <taxon>Testudines</taxon>
        <taxon>Cryptodira</taxon>
        <taxon>Durocryptodira</taxon>
        <taxon>Testudinoidea</taxon>
        <taxon>Testudinidae</taxon>
        <taxon>Gopherus</taxon>
    </lineage>
</organism>
<reference evidence="2" key="1">
    <citation type="submission" date="2025-08" db="UniProtKB">
        <authorList>
            <consortium name="Ensembl"/>
        </authorList>
    </citation>
    <scope>IDENTIFICATION</scope>
</reference>
<proteinExistence type="predicted"/>